<protein>
    <recommendedName>
        <fullName evidence="3">XRE family transcriptional regulator</fullName>
    </recommendedName>
</protein>
<name>A0ABW0VLP6_9ACTN</name>
<dbReference type="EMBL" id="JBHSOC010000106">
    <property type="protein sequence ID" value="MFC5646611.1"/>
    <property type="molecule type" value="Genomic_DNA"/>
</dbReference>
<keyword evidence="2" id="KW-1185">Reference proteome</keyword>
<evidence type="ECO:0008006" key="3">
    <source>
        <dbReference type="Google" id="ProtNLM"/>
    </source>
</evidence>
<dbReference type="SUPFAM" id="SSF48452">
    <property type="entry name" value="TPR-like"/>
    <property type="match status" value="1"/>
</dbReference>
<accession>A0ABW0VLP6</accession>
<sequence length="462" mass="50622">MAHKSSCAARIRTAAASEGRPVAAVVDAIVECCGVSRLRGQRLARGWTLQEAVDRLIDLCDTEGLERPRLDLDQLRAWETSSRRPRAQTIDLLCRLYQSDAAGLGLAGDYRPTSGSTASRFTAVATPSVHSQVLPTPAGDPLDVLVDAARRVVESTLASSTVSATQLEILDERMMDLRRSYVFTPPATMLLELLRDLDEVRLLSQERQPAHVQVRLSEMTALLSTLIADALMKLGRIQQAQRWYGTARTAADDSGNTDLRARVRVQAAMLPYYYGNLDRAVDLARQARLLNRNRPTATGAFAAAAEARALARQGNADGARAAIDNAQELFSRSRQGTADIDDAWAFPLRRLWLYLSGAYTYLGDTVQARHVQSQALPLYPDRTGIDPALLHLEEAMCLIHERSVTEACQLAGSTYLNVPVDHRTTLLGSRAQDVIDILPPNVQRGRAVRELGEILALPAGPR</sequence>
<evidence type="ECO:0000313" key="2">
    <source>
        <dbReference type="Proteomes" id="UP001596066"/>
    </source>
</evidence>
<proteinExistence type="predicted"/>
<organism evidence="1 2">
    <name type="scientific">Kitasatospora cinereorecta</name>
    <dbReference type="NCBI Taxonomy" id="285560"/>
    <lineage>
        <taxon>Bacteria</taxon>
        <taxon>Bacillati</taxon>
        <taxon>Actinomycetota</taxon>
        <taxon>Actinomycetes</taxon>
        <taxon>Kitasatosporales</taxon>
        <taxon>Streptomycetaceae</taxon>
        <taxon>Kitasatospora</taxon>
    </lineage>
</organism>
<gene>
    <name evidence="1" type="ORF">ACFPZF_35385</name>
</gene>
<comment type="caution">
    <text evidence="1">The sequence shown here is derived from an EMBL/GenBank/DDBJ whole genome shotgun (WGS) entry which is preliminary data.</text>
</comment>
<evidence type="ECO:0000313" key="1">
    <source>
        <dbReference type="EMBL" id="MFC5646611.1"/>
    </source>
</evidence>
<dbReference type="Gene3D" id="1.25.40.10">
    <property type="entry name" value="Tetratricopeptide repeat domain"/>
    <property type="match status" value="1"/>
</dbReference>
<dbReference type="Proteomes" id="UP001596066">
    <property type="component" value="Unassembled WGS sequence"/>
</dbReference>
<reference evidence="2" key="1">
    <citation type="journal article" date="2019" name="Int. J. Syst. Evol. Microbiol.">
        <title>The Global Catalogue of Microorganisms (GCM) 10K type strain sequencing project: providing services to taxonomists for standard genome sequencing and annotation.</title>
        <authorList>
            <consortium name="The Broad Institute Genomics Platform"/>
            <consortium name="The Broad Institute Genome Sequencing Center for Infectious Disease"/>
            <person name="Wu L."/>
            <person name="Ma J."/>
        </authorList>
    </citation>
    <scope>NUCLEOTIDE SEQUENCE [LARGE SCALE GENOMIC DNA]</scope>
    <source>
        <strain evidence="2">CGMCC 4.1622</strain>
    </source>
</reference>
<dbReference type="InterPro" id="IPR011990">
    <property type="entry name" value="TPR-like_helical_dom_sf"/>
</dbReference>
<dbReference type="RefSeq" id="WP_346148827.1">
    <property type="nucleotide sequence ID" value="NZ_BAAAUA010000057.1"/>
</dbReference>